<protein>
    <recommendedName>
        <fullName evidence="3">Alginate export domain-containing protein</fullName>
    </recommendedName>
</protein>
<reference evidence="1 2" key="1">
    <citation type="submission" date="2019-06" db="EMBL/GenBank/DDBJ databases">
        <title>Whole genome sequence for Cellvibrionaceae sp. R142.</title>
        <authorList>
            <person name="Wang G."/>
        </authorList>
    </citation>
    <scope>NUCLEOTIDE SEQUENCE [LARGE SCALE GENOMIC DNA]</scope>
    <source>
        <strain evidence="1 2">R142</strain>
    </source>
</reference>
<evidence type="ECO:0000313" key="1">
    <source>
        <dbReference type="EMBL" id="TQV71172.1"/>
    </source>
</evidence>
<dbReference type="AlphaFoldDB" id="A0A545T1U5"/>
<comment type="caution">
    <text evidence="1">The sequence shown here is derived from an EMBL/GenBank/DDBJ whole genome shotgun (WGS) entry which is preliminary data.</text>
</comment>
<dbReference type="OrthoDB" id="9767539at2"/>
<dbReference type="EMBL" id="VHSG01000022">
    <property type="protein sequence ID" value="TQV71172.1"/>
    <property type="molecule type" value="Genomic_DNA"/>
</dbReference>
<keyword evidence="2" id="KW-1185">Reference proteome</keyword>
<proteinExistence type="predicted"/>
<gene>
    <name evidence="1" type="ORF">FKG94_19995</name>
</gene>
<name>A0A545T1U5_9GAMM</name>
<evidence type="ECO:0000313" key="2">
    <source>
        <dbReference type="Proteomes" id="UP000319732"/>
    </source>
</evidence>
<organism evidence="1 2">
    <name type="scientific">Exilibacterium tricleocarpae</name>
    <dbReference type="NCBI Taxonomy" id="2591008"/>
    <lineage>
        <taxon>Bacteria</taxon>
        <taxon>Pseudomonadati</taxon>
        <taxon>Pseudomonadota</taxon>
        <taxon>Gammaproteobacteria</taxon>
        <taxon>Cellvibrionales</taxon>
        <taxon>Cellvibrionaceae</taxon>
        <taxon>Exilibacterium</taxon>
    </lineage>
</organism>
<accession>A0A545T1U5</accession>
<dbReference type="Proteomes" id="UP000319732">
    <property type="component" value="Unassembled WGS sequence"/>
</dbReference>
<sequence length="415" mass="47473">MGLGGILNYVCKLAAVAVGSLPCLEAAGETSLDYGLRLRSANIDVVKNSAESLSAKVRLTLSHEFTEQSSALLQVDHIETFLDNRHSTALLANDNPLVLDTPATEINQLLLSHQWDEYGLTLGRQVIEFDAERFVGDIDFWQNDRTFDGISLNAALWSGSRLAYAYVYNVNRIFGDDAGSRLDPQDIRFDELDGRRPAGQWGDHRVDGHFLHLKVKEWDYVELSGYGFAVHNYDQVANSNRTLGLRSKFRYKPELLQYTGIVELARQQKQTSDVTAWIPYYLLEAGFEYRGLELNLRREYLGQKSGEAFITPLGSRHEFQGWADLFNVTPVEGVDDRSIRLNWRQRPWQIDLRLHRFYTTKNTTAIGDEINLDLIYKPHRKHEVKIRFADYRPESGQTIAPDRTKGLFISYSYNL</sequence>
<evidence type="ECO:0008006" key="3">
    <source>
        <dbReference type="Google" id="ProtNLM"/>
    </source>
</evidence>